<sequence>MGSRVLNQARAWAAGRGGPVCEVCGAPLPSGHRHLLERVQRRPVCACPACVLLFSRAPSARFLAIPDGVRPVAGLDLAAGVQPVGLLYALRPGLGAPPEVYYPGPAGAVRGSLPPGLWEAWEGRFPAVAALQPEVEVLWVDRTPAGTRAWVLPLDRCYEAVGRLRLAGPEWPRALQAVRQDLEQAGGGWPA</sequence>
<dbReference type="InterPro" id="IPR045991">
    <property type="entry name" value="DUF5947"/>
</dbReference>
<evidence type="ECO:0000313" key="2">
    <source>
        <dbReference type="Proteomes" id="UP000503399"/>
    </source>
</evidence>
<gene>
    <name evidence="1" type="ORF">R50_2274</name>
</gene>
<dbReference type="Pfam" id="PF19372">
    <property type="entry name" value="DUF5947"/>
    <property type="match status" value="1"/>
</dbReference>
<protein>
    <submittedName>
        <fullName evidence="1">Uncharacterized protein</fullName>
    </submittedName>
</protein>
<dbReference type="KEGG" id="hfv:R50_2274"/>
<proteinExistence type="predicted"/>
<accession>A0A6F8ZJB3</accession>
<dbReference type="AlphaFoldDB" id="A0A6F8ZJB3"/>
<reference evidence="1 2" key="1">
    <citation type="submission" date="2020-02" db="EMBL/GenBank/DDBJ databases">
        <authorList>
            <person name="Hogendoorn C."/>
        </authorList>
    </citation>
    <scope>NUCLEOTIDE SEQUENCE [LARGE SCALE GENOMIC DNA]</scope>
    <source>
        <strain evidence="1">R501</strain>
    </source>
</reference>
<evidence type="ECO:0000313" key="1">
    <source>
        <dbReference type="EMBL" id="CAB1129771.1"/>
    </source>
</evidence>
<dbReference type="Proteomes" id="UP000503399">
    <property type="component" value="Chromosome"/>
</dbReference>
<organism evidence="1 2">
    <name type="scientific">Candidatus Hydrogenisulfobacillus filiaventi</name>
    <dbReference type="NCBI Taxonomy" id="2707344"/>
    <lineage>
        <taxon>Bacteria</taxon>
        <taxon>Bacillati</taxon>
        <taxon>Bacillota</taxon>
        <taxon>Clostridia</taxon>
        <taxon>Eubacteriales</taxon>
        <taxon>Clostridiales Family XVII. Incertae Sedis</taxon>
        <taxon>Candidatus Hydrogenisulfobacillus</taxon>
    </lineage>
</organism>
<name>A0A6F8ZJB3_9FIRM</name>
<keyword evidence="2" id="KW-1185">Reference proteome</keyword>
<dbReference type="EMBL" id="LR778114">
    <property type="protein sequence ID" value="CAB1129771.1"/>
    <property type="molecule type" value="Genomic_DNA"/>
</dbReference>